<evidence type="ECO:0008006" key="3">
    <source>
        <dbReference type="Google" id="ProtNLM"/>
    </source>
</evidence>
<dbReference type="AlphaFoldDB" id="A0A382KA52"/>
<gene>
    <name evidence="2" type="ORF">METZ01_LOCUS273237</name>
</gene>
<keyword evidence="1" id="KW-0472">Membrane</keyword>
<dbReference type="Gene3D" id="1.20.1600.10">
    <property type="entry name" value="Outer membrane efflux proteins (OEP)"/>
    <property type="match status" value="1"/>
</dbReference>
<evidence type="ECO:0000256" key="1">
    <source>
        <dbReference type="SAM" id="Phobius"/>
    </source>
</evidence>
<proteinExistence type="predicted"/>
<dbReference type="SUPFAM" id="SSF56954">
    <property type="entry name" value="Outer membrane efflux proteins (OEP)"/>
    <property type="match status" value="1"/>
</dbReference>
<sequence length="98" mass="10619">VINTYDVHTTWRLTLVTRSVPIGAYLALILALLTVPRPAPAQDATPLALTLEQALDIAHRNNPNLQATRNDETLADWEVRSAYGALLPSATTSAGLSW</sequence>
<organism evidence="2">
    <name type="scientific">marine metagenome</name>
    <dbReference type="NCBI Taxonomy" id="408172"/>
    <lineage>
        <taxon>unclassified sequences</taxon>
        <taxon>metagenomes</taxon>
        <taxon>ecological metagenomes</taxon>
    </lineage>
</organism>
<keyword evidence="1" id="KW-1133">Transmembrane helix</keyword>
<evidence type="ECO:0000313" key="2">
    <source>
        <dbReference type="EMBL" id="SVC20383.1"/>
    </source>
</evidence>
<feature type="non-terminal residue" evidence="2">
    <location>
        <position position="1"/>
    </location>
</feature>
<feature type="non-terminal residue" evidence="2">
    <location>
        <position position="98"/>
    </location>
</feature>
<keyword evidence="1" id="KW-0812">Transmembrane</keyword>
<feature type="transmembrane region" description="Helical" evidence="1">
    <location>
        <begin position="15"/>
        <end position="35"/>
    </location>
</feature>
<name>A0A382KA52_9ZZZZ</name>
<protein>
    <recommendedName>
        <fullName evidence="3">TolC family protein</fullName>
    </recommendedName>
</protein>
<dbReference type="EMBL" id="UINC01078882">
    <property type="protein sequence ID" value="SVC20383.1"/>
    <property type="molecule type" value="Genomic_DNA"/>
</dbReference>
<accession>A0A382KA52</accession>
<reference evidence="2" key="1">
    <citation type="submission" date="2018-05" db="EMBL/GenBank/DDBJ databases">
        <authorList>
            <person name="Lanie J.A."/>
            <person name="Ng W.-L."/>
            <person name="Kazmierczak K.M."/>
            <person name="Andrzejewski T.M."/>
            <person name="Davidsen T.M."/>
            <person name="Wayne K.J."/>
            <person name="Tettelin H."/>
            <person name="Glass J.I."/>
            <person name="Rusch D."/>
            <person name="Podicherti R."/>
            <person name="Tsui H.-C.T."/>
            <person name="Winkler M.E."/>
        </authorList>
    </citation>
    <scope>NUCLEOTIDE SEQUENCE</scope>
</reference>